<dbReference type="Proteomes" id="UP000076858">
    <property type="component" value="Unassembled WGS sequence"/>
</dbReference>
<keyword evidence="3" id="KW-1185">Reference proteome</keyword>
<feature type="compositionally biased region" description="Polar residues" evidence="1">
    <location>
        <begin position="51"/>
        <end position="62"/>
    </location>
</feature>
<evidence type="ECO:0000256" key="1">
    <source>
        <dbReference type="SAM" id="MobiDB-lite"/>
    </source>
</evidence>
<name>A0A162T1X6_9CRUS</name>
<comment type="caution">
    <text evidence="2">The sequence shown here is derived from an EMBL/GenBank/DDBJ whole genome shotgun (WGS) entry which is preliminary data.</text>
</comment>
<dbReference type="AlphaFoldDB" id="A0A162T1X6"/>
<evidence type="ECO:0000313" key="3">
    <source>
        <dbReference type="Proteomes" id="UP000076858"/>
    </source>
</evidence>
<accession>A0A162T1X6</accession>
<evidence type="ECO:0000313" key="2">
    <source>
        <dbReference type="EMBL" id="KZS21828.1"/>
    </source>
</evidence>
<reference evidence="2 3" key="1">
    <citation type="submission" date="2016-03" db="EMBL/GenBank/DDBJ databases">
        <title>EvidentialGene: Evidence-directed Construction of Genes on Genomes.</title>
        <authorList>
            <person name="Gilbert D.G."/>
            <person name="Choi J.-H."/>
            <person name="Mockaitis K."/>
            <person name="Colbourne J."/>
            <person name="Pfrender M."/>
        </authorList>
    </citation>
    <scope>NUCLEOTIDE SEQUENCE [LARGE SCALE GENOMIC DNA]</scope>
    <source>
        <strain evidence="2 3">Xinb3</strain>
        <tissue evidence="2">Complete organism</tissue>
    </source>
</reference>
<protein>
    <submittedName>
        <fullName evidence="2">Uncharacterized protein</fullName>
    </submittedName>
</protein>
<organism evidence="2 3">
    <name type="scientific">Daphnia magna</name>
    <dbReference type="NCBI Taxonomy" id="35525"/>
    <lineage>
        <taxon>Eukaryota</taxon>
        <taxon>Metazoa</taxon>
        <taxon>Ecdysozoa</taxon>
        <taxon>Arthropoda</taxon>
        <taxon>Crustacea</taxon>
        <taxon>Branchiopoda</taxon>
        <taxon>Diplostraca</taxon>
        <taxon>Cladocera</taxon>
        <taxon>Anomopoda</taxon>
        <taxon>Daphniidae</taxon>
        <taxon>Daphnia</taxon>
    </lineage>
</organism>
<gene>
    <name evidence="2" type="ORF">APZ42_011167</name>
</gene>
<proteinExistence type="predicted"/>
<sequence>MSKMRKRNPPLEDIGLLRMEVSSYLAIPDVAEHQTFTLVLALRRSGLSPSTCTMAQNPAESASSVKSKLKESREKEEECLKNLKENQFQLVQARKEAVDVIYAH</sequence>
<feature type="region of interest" description="Disordered" evidence="1">
    <location>
        <begin position="51"/>
        <end position="70"/>
    </location>
</feature>
<dbReference type="EMBL" id="LRGB01000018">
    <property type="protein sequence ID" value="KZS21828.1"/>
    <property type="molecule type" value="Genomic_DNA"/>
</dbReference>